<sequence length="95" mass="11399">MEDIIEILEEAVTERLEIAYFKLIKENEEVKQGVEMVKELSIKLYENTDIPKEVRRQIEDYKDISDFVEREMQKHIYLEGIKDSIKLLRELGVLR</sequence>
<dbReference type="Proteomes" id="UP001524478">
    <property type="component" value="Unassembled WGS sequence"/>
</dbReference>
<protein>
    <submittedName>
        <fullName evidence="1">Uncharacterized protein</fullName>
    </submittedName>
</protein>
<evidence type="ECO:0000313" key="2">
    <source>
        <dbReference type="Proteomes" id="UP001524478"/>
    </source>
</evidence>
<comment type="caution">
    <text evidence="1">The sequence shown here is derived from an EMBL/GenBank/DDBJ whole genome shotgun (WGS) entry which is preliminary data.</text>
</comment>
<accession>A0ABT1S751</accession>
<keyword evidence="2" id="KW-1185">Reference proteome</keyword>
<dbReference type="EMBL" id="JANGAC010000002">
    <property type="protein sequence ID" value="MCQ4922291.1"/>
    <property type="molecule type" value="Genomic_DNA"/>
</dbReference>
<evidence type="ECO:0000313" key="1">
    <source>
        <dbReference type="EMBL" id="MCQ4922291.1"/>
    </source>
</evidence>
<name>A0ABT1S751_9FIRM</name>
<proteinExistence type="predicted"/>
<organism evidence="1 2">
    <name type="scientific">Tissierella carlieri</name>
    <dbReference type="NCBI Taxonomy" id="689904"/>
    <lineage>
        <taxon>Bacteria</taxon>
        <taxon>Bacillati</taxon>
        <taxon>Bacillota</taxon>
        <taxon>Tissierellia</taxon>
        <taxon>Tissierellales</taxon>
        <taxon>Tissierellaceae</taxon>
        <taxon>Tissierella</taxon>
    </lineage>
</organism>
<reference evidence="1 2" key="1">
    <citation type="submission" date="2022-06" db="EMBL/GenBank/DDBJ databases">
        <title>Isolation of gut microbiota from human fecal samples.</title>
        <authorList>
            <person name="Pamer E.G."/>
            <person name="Barat B."/>
            <person name="Waligurski E."/>
            <person name="Medina S."/>
            <person name="Paddock L."/>
            <person name="Mostad J."/>
        </authorList>
    </citation>
    <scope>NUCLEOTIDE SEQUENCE [LARGE SCALE GENOMIC DNA]</scope>
    <source>
        <strain evidence="1 2">DFI.7.95</strain>
    </source>
</reference>
<gene>
    <name evidence="1" type="ORF">NE686_04285</name>
</gene>
<dbReference type="RefSeq" id="WP_256310574.1">
    <property type="nucleotide sequence ID" value="NZ_JANGAC010000002.1"/>
</dbReference>